<dbReference type="PANTHER" id="PTHR33164">
    <property type="entry name" value="TRANSCRIPTIONAL REGULATOR, MARR FAMILY"/>
    <property type="match status" value="1"/>
</dbReference>
<keyword evidence="3" id="KW-1185">Reference proteome</keyword>
<accession>A0A1Z4MTA9</accession>
<dbReference type="SMART" id="SM00347">
    <property type="entry name" value="HTH_MARR"/>
    <property type="match status" value="1"/>
</dbReference>
<evidence type="ECO:0000259" key="1">
    <source>
        <dbReference type="PROSITE" id="PS50995"/>
    </source>
</evidence>
<dbReference type="InterPro" id="IPR036388">
    <property type="entry name" value="WH-like_DNA-bd_sf"/>
</dbReference>
<evidence type="ECO:0000313" key="3">
    <source>
        <dbReference type="Proteomes" id="UP000218785"/>
    </source>
</evidence>
<protein>
    <submittedName>
        <fullName evidence="2">MarR family transcriptional regulator</fullName>
    </submittedName>
</protein>
<gene>
    <name evidence="2" type="ORF">NIES37_06420</name>
</gene>
<dbReference type="Proteomes" id="UP000218785">
    <property type="component" value="Chromosome"/>
</dbReference>
<dbReference type="InterPro" id="IPR036390">
    <property type="entry name" value="WH_DNA-bd_sf"/>
</dbReference>
<dbReference type="SUPFAM" id="SSF46785">
    <property type="entry name" value="Winged helix' DNA-binding domain"/>
    <property type="match status" value="1"/>
</dbReference>
<dbReference type="PROSITE" id="PS50995">
    <property type="entry name" value="HTH_MARR_2"/>
    <property type="match status" value="1"/>
</dbReference>
<dbReference type="PANTHER" id="PTHR33164:SF43">
    <property type="entry name" value="HTH-TYPE TRANSCRIPTIONAL REPRESSOR YETL"/>
    <property type="match status" value="1"/>
</dbReference>
<sequence length="158" mass="17564">MNTKKLATEITPEQCAAKMMETIPTIIKFFRAEMRRNASFLPESLSIPQFRTLAFLDRNPGASLSQVAENLGVTRATASNLTDRLVQKNLVSRVENPQERRHVLLNLTETGKYHLQQVRALTSARIASVLANLPEEQIQSVAAGLTALSSIFEDLITE</sequence>
<organism evidence="2 3">
    <name type="scientific">Tolypothrix tenuis PCC 7101</name>
    <dbReference type="NCBI Taxonomy" id="231146"/>
    <lineage>
        <taxon>Bacteria</taxon>
        <taxon>Bacillati</taxon>
        <taxon>Cyanobacteriota</taxon>
        <taxon>Cyanophyceae</taxon>
        <taxon>Nostocales</taxon>
        <taxon>Tolypothrichaceae</taxon>
        <taxon>Tolypothrix</taxon>
    </lineage>
</organism>
<dbReference type="EMBL" id="AP018248">
    <property type="protein sequence ID" value="BAY96707.1"/>
    <property type="molecule type" value="Genomic_DNA"/>
</dbReference>
<dbReference type="InterPro" id="IPR000835">
    <property type="entry name" value="HTH_MarR-typ"/>
</dbReference>
<dbReference type="Gene3D" id="1.10.10.10">
    <property type="entry name" value="Winged helix-like DNA-binding domain superfamily/Winged helix DNA-binding domain"/>
    <property type="match status" value="1"/>
</dbReference>
<dbReference type="PRINTS" id="PR00598">
    <property type="entry name" value="HTHMARR"/>
</dbReference>
<proteinExistence type="predicted"/>
<dbReference type="RefSeq" id="WP_045869507.1">
    <property type="nucleotide sequence ID" value="NZ_CAWNJS010000001.1"/>
</dbReference>
<dbReference type="InterPro" id="IPR039422">
    <property type="entry name" value="MarR/SlyA-like"/>
</dbReference>
<dbReference type="GO" id="GO:0006950">
    <property type="term" value="P:response to stress"/>
    <property type="evidence" value="ECO:0007669"/>
    <property type="project" value="TreeGrafter"/>
</dbReference>
<dbReference type="GO" id="GO:0003700">
    <property type="term" value="F:DNA-binding transcription factor activity"/>
    <property type="evidence" value="ECO:0007669"/>
    <property type="project" value="InterPro"/>
</dbReference>
<evidence type="ECO:0000313" key="2">
    <source>
        <dbReference type="EMBL" id="BAY96707.1"/>
    </source>
</evidence>
<name>A0A1Z4MTA9_9CYAN</name>
<feature type="domain" description="HTH marR-type" evidence="1">
    <location>
        <begin position="16"/>
        <end position="157"/>
    </location>
</feature>
<dbReference type="Pfam" id="PF01047">
    <property type="entry name" value="MarR"/>
    <property type="match status" value="1"/>
</dbReference>
<dbReference type="KEGG" id="ttq:NIES37_06420"/>
<dbReference type="AlphaFoldDB" id="A0A1Z4MTA9"/>
<reference evidence="2 3" key="1">
    <citation type="submission" date="2017-06" db="EMBL/GenBank/DDBJ databases">
        <title>Genome sequencing of cyanobaciteial culture collection at National Institute for Environmental Studies (NIES).</title>
        <authorList>
            <person name="Hirose Y."/>
            <person name="Shimura Y."/>
            <person name="Fujisawa T."/>
            <person name="Nakamura Y."/>
            <person name="Kawachi M."/>
        </authorList>
    </citation>
    <scope>NUCLEOTIDE SEQUENCE [LARGE SCALE GENOMIC DNA]</scope>
    <source>
        <strain evidence="2 3">NIES-37</strain>
    </source>
</reference>